<accession>A0A2W5NE15</accession>
<evidence type="ECO:0000256" key="1">
    <source>
        <dbReference type="SAM" id="SignalP"/>
    </source>
</evidence>
<dbReference type="PANTHER" id="PTHR47197:SF3">
    <property type="entry name" value="DIHYDRO-HEME D1 DEHYDROGENASE"/>
    <property type="match status" value="1"/>
</dbReference>
<dbReference type="InterPro" id="IPR015943">
    <property type="entry name" value="WD40/YVTN_repeat-like_dom_sf"/>
</dbReference>
<evidence type="ECO:0000313" key="3">
    <source>
        <dbReference type="Proteomes" id="UP000249185"/>
    </source>
</evidence>
<organism evidence="2 3">
    <name type="scientific">Rhodovulum sulfidophilum</name>
    <name type="common">Rhodobacter sulfidophilus</name>
    <dbReference type="NCBI Taxonomy" id="35806"/>
    <lineage>
        <taxon>Bacteria</taxon>
        <taxon>Pseudomonadati</taxon>
        <taxon>Pseudomonadota</taxon>
        <taxon>Alphaproteobacteria</taxon>
        <taxon>Rhodobacterales</taxon>
        <taxon>Paracoccaceae</taxon>
        <taxon>Rhodovulum</taxon>
    </lineage>
</organism>
<dbReference type="InterPro" id="IPR011048">
    <property type="entry name" value="Haem_d1_sf"/>
</dbReference>
<proteinExistence type="predicted"/>
<gene>
    <name evidence="2" type="ORF">DI556_04660</name>
</gene>
<dbReference type="InterPro" id="IPR011964">
    <property type="entry name" value="YVTN_b-propeller_repeat"/>
</dbReference>
<dbReference type="Proteomes" id="UP000249185">
    <property type="component" value="Unassembled WGS sequence"/>
</dbReference>
<dbReference type="AlphaFoldDB" id="A0A2W5NE15"/>
<keyword evidence="1" id="KW-0732">Signal</keyword>
<feature type="chain" id="PRO_5015887252" description="YncE family protein" evidence="1">
    <location>
        <begin position="17"/>
        <end position="304"/>
    </location>
</feature>
<dbReference type="SUPFAM" id="SSF51004">
    <property type="entry name" value="C-terminal (heme d1) domain of cytochrome cd1-nitrite reductase"/>
    <property type="match status" value="1"/>
</dbReference>
<name>A0A2W5NE15_RHOSU</name>
<evidence type="ECO:0000313" key="2">
    <source>
        <dbReference type="EMBL" id="PZQ51712.1"/>
    </source>
</evidence>
<feature type="signal peptide" evidence="1">
    <location>
        <begin position="1"/>
        <end position="16"/>
    </location>
</feature>
<protein>
    <recommendedName>
        <fullName evidence="4">YncE family protein</fullName>
    </recommendedName>
</protein>
<comment type="caution">
    <text evidence="2">The sequence shown here is derived from an EMBL/GenBank/DDBJ whole genome shotgun (WGS) entry which is preliminary data.</text>
</comment>
<evidence type="ECO:0008006" key="4">
    <source>
        <dbReference type="Google" id="ProtNLM"/>
    </source>
</evidence>
<dbReference type="NCBIfam" id="TIGR02276">
    <property type="entry name" value="beta_rpt_yvtn"/>
    <property type="match status" value="2"/>
</dbReference>
<dbReference type="InterPro" id="IPR051200">
    <property type="entry name" value="Host-pathogen_enzymatic-act"/>
</dbReference>
<dbReference type="EMBL" id="QFPW01000002">
    <property type="protein sequence ID" value="PZQ51712.1"/>
    <property type="molecule type" value="Genomic_DNA"/>
</dbReference>
<dbReference type="PANTHER" id="PTHR47197">
    <property type="entry name" value="PROTEIN NIRF"/>
    <property type="match status" value="1"/>
</dbReference>
<reference evidence="2 3" key="1">
    <citation type="submission" date="2017-08" db="EMBL/GenBank/DDBJ databases">
        <title>Infants hospitalized years apart are colonized by the same room-sourced microbial strains.</title>
        <authorList>
            <person name="Brooks B."/>
            <person name="Olm M.R."/>
            <person name="Firek B.A."/>
            <person name="Baker R."/>
            <person name="Thomas B.C."/>
            <person name="Morowitz M.J."/>
            <person name="Banfield J.F."/>
        </authorList>
    </citation>
    <scope>NUCLEOTIDE SEQUENCE [LARGE SCALE GENOMIC DNA]</scope>
    <source>
        <strain evidence="2">S2_005_002_R2_34</strain>
    </source>
</reference>
<dbReference type="Gene3D" id="2.130.10.10">
    <property type="entry name" value="YVTN repeat-like/Quinoprotein amine dehydrogenase"/>
    <property type="match status" value="2"/>
</dbReference>
<sequence length="304" mass="31020">MAALAAGLLLGGPALAERGFLTNQTANSVWEVDLASGEKLREWAIPGAPAGVAVAPSGLVYVTSPETGTVTAIDPESGALTPIAVGGGPLGIAANPVTGEVYVADWYADRLTVIRDGAPAGIVGVGHSPSGVAVTPDGATILTADRDSDEVSVIDAKSFTRLATIPVGARPFGVTIDATGARAYAANVGSNSVSVIDIAARKVVGSVPTDERPYKVALAQGRGFVTNSYGSDLTVFDLESLAPIGTIEVGDYPEGIEATKDGRTLYVANWFSNTMSRVDAAAMEVTGEIETGDGPRSFGDFIHD</sequence>